<protein>
    <submittedName>
        <fullName evidence="2">Uncharacterized protein</fullName>
    </submittedName>
</protein>
<organism evidence="2 3">
    <name type="scientific">Rhizophagus clarus</name>
    <dbReference type="NCBI Taxonomy" id="94130"/>
    <lineage>
        <taxon>Eukaryota</taxon>
        <taxon>Fungi</taxon>
        <taxon>Fungi incertae sedis</taxon>
        <taxon>Mucoromycota</taxon>
        <taxon>Glomeromycotina</taxon>
        <taxon>Glomeromycetes</taxon>
        <taxon>Glomerales</taxon>
        <taxon>Glomeraceae</taxon>
        <taxon>Rhizophagus</taxon>
    </lineage>
</organism>
<dbReference type="EMBL" id="BLAL01000319">
    <property type="protein sequence ID" value="GET03159.1"/>
    <property type="molecule type" value="Genomic_DNA"/>
</dbReference>
<evidence type="ECO:0000256" key="1">
    <source>
        <dbReference type="SAM" id="Phobius"/>
    </source>
</evidence>
<keyword evidence="1" id="KW-0812">Transmembrane</keyword>
<accession>A0A8H3R4J7</accession>
<proteinExistence type="predicted"/>
<evidence type="ECO:0000313" key="2">
    <source>
        <dbReference type="EMBL" id="GET03159.1"/>
    </source>
</evidence>
<feature type="transmembrane region" description="Helical" evidence="1">
    <location>
        <begin position="55"/>
        <end position="80"/>
    </location>
</feature>
<reference evidence="2" key="1">
    <citation type="submission" date="2019-10" db="EMBL/GenBank/DDBJ databases">
        <title>Conservation and host-specific expression of non-tandemly repeated heterogenous ribosome RNA gene in arbuscular mycorrhizal fungi.</title>
        <authorList>
            <person name="Maeda T."/>
            <person name="Kobayashi Y."/>
            <person name="Nakagawa T."/>
            <person name="Ezawa T."/>
            <person name="Yamaguchi K."/>
            <person name="Bino T."/>
            <person name="Nishimoto Y."/>
            <person name="Shigenobu S."/>
            <person name="Kawaguchi M."/>
        </authorList>
    </citation>
    <scope>NUCLEOTIDE SEQUENCE</scope>
    <source>
        <strain evidence="2">HR1</strain>
    </source>
</reference>
<keyword evidence="1" id="KW-1133">Transmembrane helix</keyword>
<comment type="caution">
    <text evidence="2">The sequence shown here is derived from an EMBL/GenBank/DDBJ whole genome shotgun (WGS) entry which is preliminary data.</text>
</comment>
<dbReference type="Proteomes" id="UP000615446">
    <property type="component" value="Unassembled WGS sequence"/>
</dbReference>
<name>A0A8H3R4J7_9GLOM</name>
<keyword evidence="1" id="KW-0472">Membrane</keyword>
<evidence type="ECO:0000313" key="3">
    <source>
        <dbReference type="Proteomes" id="UP000615446"/>
    </source>
</evidence>
<dbReference type="AlphaFoldDB" id="A0A8H3R4J7"/>
<gene>
    <name evidence="2" type="ORF">RCL2_002950500</name>
</gene>
<sequence>MYRKIIIASQISCVMKPNIRFPHEWIRDPKSTLCGFGIHRIPFPPTTSIFPFKNIVFISALISGFILFTVSCWSIVFFSFRNCKPPCTTGPFPPAGTFAHGATGSLPPTGTGAAGTSL</sequence>